<dbReference type="InterPro" id="IPR032359">
    <property type="entry name" value="KwaB-like"/>
</dbReference>
<evidence type="ECO:0000313" key="2">
    <source>
        <dbReference type="Proteomes" id="UP000578077"/>
    </source>
</evidence>
<dbReference type="Proteomes" id="UP000578077">
    <property type="component" value="Unassembled WGS sequence"/>
</dbReference>
<reference evidence="1 2" key="1">
    <citation type="submission" date="2020-08" db="EMBL/GenBank/DDBJ databases">
        <title>Sequencing the genomes of 1000 actinobacteria strains.</title>
        <authorList>
            <person name="Klenk H.-P."/>
        </authorList>
    </citation>
    <scope>NUCLEOTIDE SEQUENCE [LARGE SCALE GENOMIC DNA]</scope>
    <source>
        <strain evidence="1 2">DSM 44593</strain>
    </source>
</reference>
<keyword evidence="2" id="KW-1185">Reference proteome</keyword>
<proteinExistence type="predicted"/>
<evidence type="ECO:0008006" key="3">
    <source>
        <dbReference type="Google" id="ProtNLM"/>
    </source>
</evidence>
<name>A0A841ED52_9ACTN</name>
<dbReference type="Pfam" id="PF16162">
    <property type="entry name" value="KwaB"/>
    <property type="match status" value="1"/>
</dbReference>
<protein>
    <recommendedName>
        <fullName evidence="3">DUF4868 domain-containing protein</fullName>
    </recommendedName>
</protein>
<organism evidence="1 2">
    <name type="scientific">Streptomonospora salina</name>
    <dbReference type="NCBI Taxonomy" id="104205"/>
    <lineage>
        <taxon>Bacteria</taxon>
        <taxon>Bacillati</taxon>
        <taxon>Actinomycetota</taxon>
        <taxon>Actinomycetes</taxon>
        <taxon>Streptosporangiales</taxon>
        <taxon>Nocardiopsidaceae</taxon>
        <taxon>Streptomonospora</taxon>
    </lineage>
</organism>
<sequence>MTIDTSGDATLIVAWRTPKHVHGRTIQFGSDFEDALRRSAEKSVQIIDTGAGKAYDPDDEQGESKYLTLNHEELQDTEVMKILRKGSSLSDANPTEVEKKNIAFYALLIGNDPRNRSIFMRARNPIRLSGKLVGILENSLKRVRSPVFQFDSYWDVVITSEKVWTFNQANFERLFKDTDVVLAKTDEWVSKLATFVPIADSDIESFSERIRSNSTLRRKVTSILAKQHLESMTPESLRERMLAHDLDPDRLMPNGSLSITKETQNEVLQFLNEDLFTGDFSGEQYAASRKARRS</sequence>
<dbReference type="EMBL" id="JACHLY010000001">
    <property type="protein sequence ID" value="MBB6000324.1"/>
    <property type="molecule type" value="Genomic_DNA"/>
</dbReference>
<accession>A0A841ED52</accession>
<gene>
    <name evidence="1" type="ORF">HNR25_004075</name>
</gene>
<dbReference type="RefSeq" id="WP_184637682.1">
    <property type="nucleotide sequence ID" value="NZ_BAABKT010000029.1"/>
</dbReference>
<comment type="caution">
    <text evidence="1">The sequence shown here is derived from an EMBL/GenBank/DDBJ whole genome shotgun (WGS) entry which is preliminary data.</text>
</comment>
<dbReference type="AlphaFoldDB" id="A0A841ED52"/>
<evidence type="ECO:0000313" key="1">
    <source>
        <dbReference type="EMBL" id="MBB6000324.1"/>
    </source>
</evidence>